<dbReference type="AlphaFoldDB" id="A0A9D1N875"/>
<dbReference type="NCBIfam" id="NF001813">
    <property type="entry name" value="PRK00549.1"/>
    <property type="match status" value="1"/>
</dbReference>
<dbReference type="InterPro" id="IPR041424">
    <property type="entry name" value="CinA_KH"/>
</dbReference>
<evidence type="ECO:0000313" key="4">
    <source>
        <dbReference type="Proteomes" id="UP000824130"/>
    </source>
</evidence>
<evidence type="ECO:0000259" key="2">
    <source>
        <dbReference type="SMART" id="SM00852"/>
    </source>
</evidence>
<dbReference type="Gene3D" id="3.40.980.10">
    <property type="entry name" value="MoaB/Mog-like domain"/>
    <property type="match status" value="1"/>
</dbReference>
<gene>
    <name evidence="1" type="primary">cinA</name>
    <name evidence="3" type="ORF">IAD25_06950</name>
</gene>
<evidence type="ECO:0000313" key="3">
    <source>
        <dbReference type="EMBL" id="HIU96423.1"/>
    </source>
</evidence>
<dbReference type="Gene3D" id="3.30.70.2860">
    <property type="match status" value="1"/>
</dbReference>
<dbReference type="PIRSF" id="PIRSF006728">
    <property type="entry name" value="CinA"/>
    <property type="match status" value="1"/>
</dbReference>
<accession>A0A9D1N875</accession>
<organism evidence="3 4">
    <name type="scientific">Candidatus Allocopromorpha excrementipullorum</name>
    <dbReference type="NCBI Taxonomy" id="2840743"/>
    <lineage>
        <taxon>Bacteria</taxon>
        <taxon>Bacillati</taxon>
        <taxon>Bacillota</taxon>
        <taxon>Clostridia</taxon>
        <taxon>Eubacteriales</taxon>
        <taxon>Eubacteriaceae</taxon>
        <taxon>Eubacteriaceae incertae sedis</taxon>
        <taxon>Candidatus Allocopromorpha</taxon>
    </lineage>
</organism>
<dbReference type="SUPFAM" id="SSF142433">
    <property type="entry name" value="CinA-like"/>
    <property type="match status" value="1"/>
</dbReference>
<dbReference type="Pfam" id="PF18146">
    <property type="entry name" value="CinA_KH"/>
    <property type="match status" value="1"/>
</dbReference>
<dbReference type="NCBIfam" id="TIGR00199">
    <property type="entry name" value="PncC_domain"/>
    <property type="match status" value="1"/>
</dbReference>
<protein>
    <recommendedName>
        <fullName evidence="1">Putative competence-damage inducible protein</fullName>
    </recommendedName>
</protein>
<name>A0A9D1N875_9FIRM</name>
<dbReference type="InterPro" id="IPR008135">
    <property type="entry name" value="Competence-induced_CinA"/>
</dbReference>
<dbReference type="CDD" id="cd00885">
    <property type="entry name" value="cinA"/>
    <property type="match status" value="1"/>
</dbReference>
<dbReference type="NCBIfam" id="TIGR00200">
    <property type="entry name" value="cinA_nterm"/>
    <property type="match status" value="1"/>
</dbReference>
<dbReference type="InterPro" id="IPR050101">
    <property type="entry name" value="CinA"/>
</dbReference>
<dbReference type="InterPro" id="IPR001453">
    <property type="entry name" value="MoaB/Mog_dom"/>
</dbReference>
<dbReference type="SMART" id="SM00852">
    <property type="entry name" value="MoCF_biosynth"/>
    <property type="match status" value="1"/>
</dbReference>
<reference evidence="3" key="2">
    <citation type="journal article" date="2021" name="PeerJ">
        <title>Extensive microbial diversity within the chicken gut microbiome revealed by metagenomics and culture.</title>
        <authorList>
            <person name="Gilroy R."/>
            <person name="Ravi A."/>
            <person name="Getino M."/>
            <person name="Pursley I."/>
            <person name="Horton D.L."/>
            <person name="Alikhan N.F."/>
            <person name="Baker D."/>
            <person name="Gharbi K."/>
            <person name="Hall N."/>
            <person name="Watson M."/>
            <person name="Adriaenssens E.M."/>
            <person name="Foster-Nyarko E."/>
            <person name="Jarju S."/>
            <person name="Secka A."/>
            <person name="Antonio M."/>
            <person name="Oren A."/>
            <person name="Chaudhuri R.R."/>
            <person name="La Ragione R."/>
            <person name="Hildebrand F."/>
            <person name="Pallen M.J."/>
        </authorList>
    </citation>
    <scope>NUCLEOTIDE SEQUENCE</scope>
    <source>
        <strain evidence="3">ChiSjej4B22-8349</strain>
    </source>
</reference>
<reference evidence="3" key="1">
    <citation type="submission" date="2020-10" db="EMBL/GenBank/DDBJ databases">
        <authorList>
            <person name="Gilroy R."/>
        </authorList>
    </citation>
    <scope>NUCLEOTIDE SEQUENCE</scope>
    <source>
        <strain evidence="3">ChiSjej4B22-8349</strain>
    </source>
</reference>
<dbReference type="HAMAP" id="MF_00226_B">
    <property type="entry name" value="CinA_B"/>
    <property type="match status" value="1"/>
</dbReference>
<proteinExistence type="inferred from homology"/>
<dbReference type="InterPro" id="IPR036425">
    <property type="entry name" value="MoaB/Mog-like_dom_sf"/>
</dbReference>
<comment type="caution">
    <text evidence="3">The sequence shown here is derived from an EMBL/GenBank/DDBJ whole genome shotgun (WGS) entry which is preliminary data.</text>
</comment>
<comment type="similarity">
    <text evidence="1">Belongs to the CinA family.</text>
</comment>
<dbReference type="NCBIfam" id="TIGR00177">
    <property type="entry name" value="molyb_syn"/>
    <property type="match status" value="1"/>
</dbReference>
<dbReference type="InterPro" id="IPR036653">
    <property type="entry name" value="CinA-like_C"/>
</dbReference>
<dbReference type="Gene3D" id="3.90.950.20">
    <property type="entry name" value="CinA-like"/>
    <property type="match status" value="1"/>
</dbReference>
<dbReference type="Pfam" id="PF00994">
    <property type="entry name" value="MoCF_biosynth"/>
    <property type="match status" value="1"/>
</dbReference>
<dbReference type="EMBL" id="DVOB01000150">
    <property type="protein sequence ID" value="HIU96423.1"/>
    <property type="molecule type" value="Genomic_DNA"/>
</dbReference>
<dbReference type="Pfam" id="PF02464">
    <property type="entry name" value="CinA"/>
    <property type="match status" value="1"/>
</dbReference>
<evidence type="ECO:0000256" key="1">
    <source>
        <dbReference type="HAMAP-Rule" id="MF_00226"/>
    </source>
</evidence>
<sequence length="409" mass="45287">MKTAILSIGTELLFGQITNTNTVYLSQKLNMLGYDVMYHYTVGDNPERVRDMIRLAFQDCDLVITTGGLGPTQDDLTKEMVCQVMGDELVMMDEVMSELESYFEKLGRPMTENNKKQAYVPSRAEVFINHEGSAPGFALEKDGKYVICMPGPPREMTSMFEDSVMPYLQSMSEDVIYYRMLRAFGIGESALETKLLDLIDDQTDPTLATYAKEGECSLRIASKRKTEEEARAAVDEMVEKVKDRVGEFIYSCDDEELVQVVCRKLMEKGLTLSSAESCTGGKFAAAVTDIPGISAVFQRGLVTYSNQAKMDELGVKAETLEKYGAVSEETAMEMVEGLRRVSGSDVCVSVTGIAGPGGGSDAKPVGLVYIGFVYGDKKLCRKLQTGDDSRQWNRQYSLLSMLDIINKNI</sequence>
<dbReference type="Proteomes" id="UP000824130">
    <property type="component" value="Unassembled WGS sequence"/>
</dbReference>
<feature type="domain" description="MoaB/Mog" evidence="2">
    <location>
        <begin position="4"/>
        <end position="170"/>
    </location>
</feature>
<dbReference type="InterPro" id="IPR008136">
    <property type="entry name" value="CinA_C"/>
</dbReference>
<dbReference type="SUPFAM" id="SSF53218">
    <property type="entry name" value="Molybdenum cofactor biosynthesis proteins"/>
    <property type="match status" value="1"/>
</dbReference>
<dbReference type="PANTHER" id="PTHR13939:SF0">
    <property type="entry name" value="NMN AMIDOHYDROLASE-LIKE PROTEIN YFAY"/>
    <property type="match status" value="1"/>
</dbReference>
<dbReference type="PANTHER" id="PTHR13939">
    <property type="entry name" value="NICOTINAMIDE-NUCLEOTIDE AMIDOHYDROLASE PNCC"/>
    <property type="match status" value="1"/>
</dbReference>